<organism evidence="1 2">
    <name type="scientific">Komagataeibacter europaeus</name>
    <name type="common">Gluconacetobacter europaeus</name>
    <dbReference type="NCBI Taxonomy" id="33995"/>
    <lineage>
        <taxon>Bacteria</taxon>
        <taxon>Pseudomonadati</taxon>
        <taxon>Pseudomonadota</taxon>
        <taxon>Alphaproteobacteria</taxon>
        <taxon>Acetobacterales</taxon>
        <taxon>Acetobacteraceae</taxon>
        <taxon>Komagataeibacter</taxon>
    </lineage>
</organism>
<protein>
    <submittedName>
        <fullName evidence="1">Uncharacterized protein</fullName>
    </submittedName>
</protein>
<reference evidence="1" key="1">
    <citation type="submission" date="2015-08" db="EMBL/GenBank/DDBJ databases">
        <title>Draft genome sequence of Komagataeibacter europaeus CECT 8546 a cellulose producer strain from vinegar produced by the traditional method.</title>
        <authorList>
            <person name="Poehlein A."/>
            <person name="Valera M.J."/>
            <person name="Haack F.S."/>
            <person name="Mas A."/>
            <person name="Daniel R."/>
            <person name="Streit W.R."/>
            <person name="Mateo E."/>
        </authorList>
    </citation>
    <scope>NUCLEOTIDE SEQUENCE [LARGE SCALE GENOMIC DNA]</scope>
    <source>
        <strain evidence="1">CECT 8546</strain>
    </source>
</reference>
<evidence type="ECO:0000313" key="2">
    <source>
        <dbReference type="Proteomes" id="UP000037566"/>
    </source>
</evidence>
<sequence>MTAPTRIVTIHYGRQAHADMPPARATGLHAVFAL</sequence>
<dbReference type="Proteomes" id="UP000037566">
    <property type="component" value="Unassembled WGS sequence"/>
</dbReference>
<comment type="caution">
    <text evidence="1">The sequence shown here is derived from an EMBL/GenBank/DDBJ whole genome shotgun (WGS) entry which is preliminary data.</text>
</comment>
<dbReference type="AlphaFoldDB" id="A0A0M0EJ78"/>
<accession>A0A0M0EJ78</accession>
<keyword evidence="2" id="KW-1185">Reference proteome</keyword>
<name>A0A0M0EJ78_KOMEU</name>
<gene>
    <name evidence="1" type="ORF">KOEU_11540</name>
</gene>
<dbReference type="EMBL" id="LHUQ01000004">
    <property type="protein sequence ID" value="KON65314.1"/>
    <property type="molecule type" value="Genomic_DNA"/>
</dbReference>
<evidence type="ECO:0000313" key="1">
    <source>
        <dbReference type="EMBL" id="KON65314.1"/>
    </source>
</evidence>
<proteinExistence type="predicted"/>